<proteinExistence type="inferred from homology"/>
<gene>
    <name evidence="4" type="ORF">C8034_v003530</name>
</gene>
<comment type="similarity">
    <text evidence="1 3">Belongs to the short-chain dehydrogenases/reductases (SDR) family.</text>
</comment>
<dbReference type="Proteomes" id="UP000295604">
    <property type="component" value="Unassembled WGS sequence"/>
</dbReference>
<accession>A0A4R8T9T9</accession>
<dbReference type="GO" id="GO:0016491">
    <property type="term" value="F:oxidoreductase activity"/>
    <property type="evidence" value="ECO:0007669"/>
    <property type="project" value="UniProtKB-KW"/>
</dbReference>
<evidence type="ECO:0000256" key="1">
    <source>
        <dbReference type="ARBA" id="ARBA00006484"/>
    </source>
</evidence>
<dbReference type="PANTHER" id="PTHR43976:SF16">
    <property type="entry name" value="SHORT-CHAIN DEHYDROGENASE_REDUCTASE FAMILY PROTEIN"/>
    <property type="match status" value="1"/>
</dbReference>
<evidence type="ECO:0000256" key="3">
    <source>
        <dbReference type="RuleBase" id="RU000363"/>
    </source>
</evidence>
<dbReference type="InterPro" id="IPR036291">
    <property type="entry name" value="NAD(P)-bd_dom_sf"/>
</dbReference>
<dbReference type="Pfam" id="PF00106">
    <property type="entry name" value="adh_short"/>
    <property type="match status" value="1"/>
</dbReference>
<dbReference type="EMBL" id="QAPF01000166">
    <property type="protein sequence ID" value="TEA14317.1"/>
    <property type="molecule type" value="Genomic_DNA"/>
</dbReference>
<keyword evidence="5" id="KW-1185">Reference proteome</keyword>
<evidence type="ECO:0000256" key="2">
    <source>
        <dbReference type="ARBA" id="ARBA00023002"/>
    </source>
</evidence>
<protein>
    <submittedName>
        <fullName evidence="4">Putative oxidoreductase</fullName>
    </submittedName>
</protein>
<name>A0A4R8T9T9_9PEZI</name>
<reference evidence="4 5" key="1">
    <citation type="submission" date="2018-11" db="EMBL/GenBank/DDBJ databases">
        <title>Genome sequence and assembly of Colletotrichum sidae.</title>
        <authorList>
            <person name="Gan P."/>
            <person name="Shirasu K."/>
        </authorList>
    </citation>
    <scope>NUCLEOTIDE SEQUENCE [LARGE SCALE GENOMIC DNA]</scope>
    <source>
        <strain evidence="4 5">CBS 518.97</strain>
    </source>
</reference>
<dbReference type="PRINTS" id="PR00081">
    <property type="entry name" value="GDHRDH"/>
</dbReference>
<evidence type="ECO:0000313" key="5">
    <source>
        <dbReference type="Proteomes" id="UP000295604"/>
    </source>
</evidence>
<dbReference type="PRINTS" id="PR00080">
    <property type="entry name" value="SDRFAMILY"/>
</dbReference>
<keyword evidence="2" id="KW-0560">Oxidoreductase</keyword>
<dbReference type="InterPro" id="IPR002347">
    <property type="entry name" value="SDR_fam"/>
</dbReference>
<dbReference type="AlphaFoldDB" id="A0A4R8T9T9"/>
<dbReference type="PANTHER" id="PTHR43976">
    <property type="entry name" value="SHORT CHAIN DEHYDROGENASE"/>
    <property type="match status" value="1"/>
</dbReference>
<sequence length="337" mass="36452">MATSKPVYSLPDDAVWFITGCSSGFGQALAQIVASHQTQRLVATARSVSKLRSFLPDDDPRILLTELDVNSSKSIRDAFDAAVAKFGRVDVVANVAGFGTMGDTESFVAKEEDMEKARGVMETNFWGTAQVSAHAVRVFRDVNPASGQIGGVVLNVTSIGGYAAFPGSSFYHASKFAVEGFTESLSRETRPEWNSQSNSHDYSPAEADQVDMEQVHFCIIEPGGTKTNFAAGGMAWLSPHPAYSAPDTPSRLLEGYVKSPEMQETWVPSENVAAAMYEIVARKQAIPQRFPTGVPAWTVIKAKSEEVGKELDEIKDLCFSVDDGVVNKSGEFLGKTF</sequence>
<dbReference type="Gene3D" id="3.40.50.720">
    <property type="entry name" value="NAD(P)-binding Rossmann-like Domain"/>
    <property type="match status" value="1"/>
</dbReference>
<dbReference type="InterPro" id="IPR051911">
    <property type="entry name" value="SDR_oxidoreductase"/>
</dbReference>
<comment type="caution">
    <text evidence="4">The sequence shown here is derived from an EMBL/GenBank/DDBJ whole genome shotgun (WGS) entry which is preliminary data.</text>
</comment>
<evidence type="ECO:0000313" key="4">
    <source>
        <dbReference type="EMBL" id="TEA14317.1"/>
    </source>
</evidence>
<dbReference type="SUPFAM" id="SSF51735">
    <property type="entry name" value="NAD(P)-binding Rossmann-fold domains"/>
    <property type="match status" value="1"/>
</dbReference>
<organism evidence="4 5">
    <name type="scientific">Colletotrichum sidae</name>
    <dbReference type="NCBI Taxonomy" id="1347389"/>
    <lineage>
        <taxon>Eukaryota</taxon>
        <taxon>Fungi</taxon>
        <taxon>Dikarya</taxon>
        <taxon>Ascomycota</taxon>
        <taxon>Pezizomycotina</taxon>
        <taxon>Sordariomycetes</taxon>
        <taxon>Hypocreomycetidae</taxon>
        <taxon>Glomerellales</taxon>
        <taxon>Glomerellaceae</taxon>
        <taxon>Colletotrichum</taxon>
        <taxon>Colletotrichum orbiculare species complex</taxon>
    </lineage>
</organism>